<organism evidence="11 12">
    <name type="scientific">Macaca nemestrina</name>
    <name type="common">Pig-tailed macaque</name>
    <dbReference type="NCBI Taxonomy" id="9545"/>
    <lineage>
        <taxon>Eukaryota</taxon>
        <taxon>Metazoa</taxon>
        <taxon>Chordata</taxon>
        <taxon>Craniata</taxon>
        <taxon>Vertebrata</taxon>
        <taxon>Euteleostomi</taxon>
        <taxon>Mammalia</taxon>
        <taxon>Eutheria</taxon>
        <taxon>Euarchontoglires</taxon>
        <taxon>Primates</taxon>
        <taxon>Haplorrhini</taxon>
        <taxon>Catarrhini</taxon>
        <taxon>Cercopithecidae</taxon>
        <taxon>Cercopithecinae</taxon>
        <taxon>Macaca</taxon>
    </lineage>
</organism>
<keyword evidence="12" id="KW-1185">Reference proteome</keyword>
<comment type="similarity">
    <text evidence="2 8">Belongs to the tropomyosin family.</text>
</comment>
<dbReference type="Gene3D" id="1.20.5.370">
    <property type="match status" value="1"/>
</dbReference>
<dbReference type="PRINTS" id="PR00194">
    <property type="entry name" value="TROPOMYOSIN"/>
</dbReference>
<feature type="coiled-coil region" evidence="9">
    <location>
        <begin position="120"/>
        <end position="210"/>
    </location>
</feature>
<dbReference type="FunFam" id="1.20.5.170:FF:000001">
    <property type="entry name" value="Tropomyosin alpha-1 chain isoform 1"/>
    <property type="match status" value="1"/>
</dbReference>
<dbReference type="AlphaFoldDB" id="A0A2K6BSV2"/>
<dbReference type="FunFam" id="1.20.5.370:FF:000004">
    <property type="entry name" value="tropomyosin alpha-1 chain isoform X1"/>
    <property type="match status" value="1"/>
</dbReference>
<dbReference type="STRING" id="9545.ENSMNEP00000014494"/>
<dbReference type="InterPro" id="IPR000533">
    <property type="entry name" value="Tropomyosin"/>
</dbReference>
<dbReference type="PROSITE" id="PS00326">
    <property type="entry name" value="TROPOMYOSIN"/>
    <property type="match status" value="1"/>
</dbReference>
<keyword evidence="7" id="KW-0963">Cytoplasm</keyword>
<sequence>MDAIRKMQMLKLDKKNAIDHPERAEANNQQAEDHCKQLEGQRKKLKRTEATDAEADMASLNPRGDRGEERNEGHKNPAMKGKEQMESEEVQLKEAKLIAEDSDGKYKEVAGKPLILEGDLERSEERAEVAESRARQLEEKLETMDQTLKSLMASEEESSTKEDKYEEEMKLLEEKLKEAETRAEFVKRSVAKLEKTTDDLEETLASAKEENVEIHQILDQTLLELSNL</sequence>
<evidence type="ECO:0000256" key="8">
    <source>
        <dbReference type="RuleBase" id="RU004515"/>
    </source>
</evidence>
<keyword evidence="6" id="KW-0009">Actin-binding</keyword>
<reference evidence="11" key="1">
    <citation type="submission" date="2025-08" db="UniProtKB">
        <authorList>
            <consortium name="Ensembl"/>
        </authorList>
    </citation>
    <scope>IDENTIFICATION</scope>
</reference>
<feature type="region of interest" description="Disordered" evidence="10">
    <location>
        <begin position="1"/>
        <end position="90"/>
    </location>
</feature>
<proteinExistence type="inferred from homology"/>
<dbReference type="OMA" id="DHCKQLE"/>
<dbReference type="PANTHER" id="PTHR19269">
    <property type="entry name" value="TROPOMYOSIN"/>
    <property type="match status" value="1"/>
</dbReference>
<dbReference type="SUPFAM" id="SSF57997">
    <property type="entry name" value="Tropomyosin"/>
    <property type="match status" value="1"/>
</dbReference>
<evidence type="ECO:0000256" key="2">
    <source>
        <dbReference type="ARBA" id="ARBA00009036"/>
    </source>
</evidence>
<keyword evidence="7" id="KW-0206">Cytoskeleton</keyword>
<dbReference type="Gene3D" id="1.20.5.170">
    <property type="match status" value="1"/>
</dbReference>
<feature type="compositionally biased region" description="Basic and acidic residues" evidence="10">
    <location>
        <begin position="11"/>
        <end position="50"/>
    </location>
</feature>
<evidence type="ECO:0000256" key="7">
    <source>
        <dbReference type="ARBA" id="ARBA00023212"/>
    </source>
</evidence>
<dbReference type="Ensembl" id="ENSMNET00000038697.1">
    <property type="protein sequence ID" value="ENSMNEP00000014494.1"/>
    <property type="gene ID" value="ENSMNEG00000031403.1"/>
</dbReference>
<evidence type="ECO:0000256" key="10">
    <source>
        <dbReference type="SAM" id="MobiDB-lite"/>
    </source>
</evidence>
<comment type="subcellular location">
    <subcellularLocation>
        <location evidence="1">Cytoplasm</location>
        <location evidence="1">Cytoskeleton</location>
    </subcellularLocation>
</comment>
<dbReference type="Proteomes" id="UP000233120">
    <property type="component" value="Unassembled WGS sequence"/>
</dbReference>
<dbReference type="GO" id="GO:0003779">
    <property type="term" value="F:actin binding"/>
    <property type="evidence" value="ECO:0007669"/>
    <property type="project" value="UniProtKB-KW"/>
</dbReference>
<evidence type="ECO:0000256" key="9">
    <source>
        <dbReference type="SAM" id="Coils"/>
    </source>
</evidence>
<dbReference type="Gene3D" id="1.20.5.1160">
    <property type="entry name" value="Vasodilator-stimulated phosphoprotein"/>
    <property type="match status" value="1"/>
</dbReference>
<feature type="compositionally biased region" description="Basic and acidic residues" evidence="10">
    <location>
        <begin position="63"/>
        <end position="90"/>
    </location>
</feature>
<dbReference type="Bgee" id="ENSMNEG00000031403">
    <property type="expression patterns" value="Expressed in multicellular organism"/>
</dbReference>
<evidence type="ECO:0000256" key="3">
    <source>
        <dbReference type="ARBA" id="ARBA00022990"/>
    </source>
</evidence>
<keyword evidence="5" id="KW-0514">Muscle protein</keyword>
<evidence type="ECO:0000256" key="5">
    <source>
        <dbReference type="ARBA" id="ARBA00023179"/>
    </source>
</evidence>
<accession>A0A2K6BSV2</accession>
<evidence type="ECO:0008006" key="13">
    <source>
        <dbReference type="Google" id="ProtNLM"/>
    </source>
</evidence>
<keyword evidence="3" id="KW-0007">Acetylation</keyword>
<name>A0A2K6BSV2_MACNE</name>
<evidence type="ECO:0000313" key="11">
    <source>
        <dbReference type="Ensembl" id="ENSMNEP00000014494.1"/>
    </source>
</evidence>
<evidence type="ECO:0000256" key="1">
    <source>
        <dbReference type="ARBA" id="ARBA00004245"/>
    </source>
</evidence>
<evidence type="ECO:0000256" key="6">
    <source>
        <dbReference type="ARBA" id="ARBA00023203"/>
    </source>
</evidence>
<evidence type="ECO:0000256" key="4">
    <source>
        <dbReference type="ARBA" id="ARBA00023054"/>
    </source>
</evidence>
<reference evidence="11" key="2">
    <citation type="submission" date="2025-09" db="UniProtKB">
        <authorList>
            <consortium name="Ensembl"/>
        </authorList>
    </citation>
    <scope>IDENTIFICATION</scope>
</reference>
<dbReference type="InterPro" id="IPR014751">
    <property type="entry name" value="XRCC4-like_C"/>
</dbReference>
<protein>
    <recommendedName>
        <fullName evidence="13">Tropomyosin 1</fullName>
    </recommendedName>
</protein>
<dbReference type="GO" id="GO:0005856">
    <property type="term" value="C:cytoskeleton"/>
    <property type="evidence" value="ECO:0007669"/>
    <property type="project" value="UniProtKB-SubCell"/>
</dbReference>
<evidence type="ECO:0000313" key="12">
    <source>
        <dbReference type="Proteomes" id="UP000233120"/>
    </source>
</evidence>
<keyword evidence="4 9" id="KW-0175">Coiled coil</keyword>
<dbReference type="GeneTree" id="ENSGT01030000234542"/>
<dbReference type="Pfam" id="PF00261">
    <property type="entry name" value="Tropomyosin"/>
    <property type="match status" value="1"/>
</dbReference>